<dbReference type="Pfam" id="PF02769">
    <property type="entry name" value="AIRS_C"/>
    <property type="match status" value="1"/>
</dbReference>
<dbReference type="EMBL" id="FRAR01000016">
    <property type="protein sequence ID" value="SHK54019.1"/>
    <property type="molecule type" value="Genomic_DNA"/>
</dbReference>
<dbReference type="CDD" id="cd02197">
    <property type="entry name" value="HypE"/>
    <property type="match status" value="1"/>
</dbReference>
<dbReference type="GO" id="GO:0051604">
    <property type="term" value="P:protein maturation"/>
    <property type="evidence" value="ECO:0007669"/>
    <property type="project" value="TreeGrafter"/>
</dbReference>
<evidence type="ECO:0000256" key="1">
    <source>
        <dbReference type="ARBA" id="ARBA00006243"/>
    </source>
</evidence>
<evidence type="ECO:0000259" key="2">
    <source>
        <dbReference type="Pfam" id="PF00586"/>
    </source>
</evidence>
<proteinExistence type="inferred from homology"/>
<dbReference type="PANTHER" id="PTHR30303:SF0">
    <property type="entry name" value="CARBAMOYL DEHYDRATASE HYPE"/>
    <property type="match status" value="1"/>
</dbReference>
<reference evidence="5" key="1">
    <citation type="submission" date="2016-11" db="EMBL/GenBank/DDBJ databases">
        <authorList>
            <person name="Varghese N."/>
            <person name="Submissions S."/>
        </authorList>
    </citation>
    <scope>NUCLEOTIDE SEQUENCE [LARGE SCALE GENOMIC DNA]</scope>
    <source>
        <strain evidence="5">DSM 10349</strain>
    </source>
</reference>
<organism evidence="4 5">
    <name type="scientific">Desulforamulus aeronauticus DSM 10349</name>
    <dbReference type="NCBI Taxonomy" id="1121421"/>
    <lineage>
        <taxon>Bacteria</taxon>
        <taxon>Bacillati</taxon>
        <taxon>Bacillota</taxon>
        <taxon>Clostridia</taxon>
        <taxon>Eubacteriales</taxon>
        <taxon>Peptococcaceae</taxon>
        <taxon>Desulforamulus</taxon>
    </lineage>
</organism>
<evidence type="ECO:0000313" key="4">
    <source>
        <dbReference type="EMBL" id="SHK54019.1"/>
    </source>
</evidence>
<dbReference type="Pfam" id="PF00586">
    <property type="entry name" value="AIRS"/>
    <property type="match status" value="1"/>
</dbReference>
<dbReference type="InterPro" id="IPR011854">
    <property type="entry name" value="HypE"/>
</dbReference>
<dbReference type="AlphaFoldDB" id="A0A1M6TAW6"/>
<dbReference type="NCBIfam" id="TIGR02124">
    <property type="entry name" value="hypE"/>
    <property type="match status" value="1"/>
</dbReference>
<dbReference type="PANTHER" id="PTHR30303">
    <property type="entry name" value="HYDROGENASE ISOENZYMES FORMATION PROTEIN HYPE"/>
    <property type="match status" value="1"/>
</dbReference>
<dbReference type="InterPro" id="IPR010918">
    <property type="entry name" value="PurM-like_C_dom"/>
</dbReference>
<dbReference type="SUPFAM" id="SSF55326">
    <property type="entry name" value="PurM N-terminal domain-like"/>
    <property type="match status" value="1"/>
</dbReference>
<dbReference type="SUPFAM" id="SSF56042">
    <property type="entry name" value="PurM C-terminal domain-like"/>
    <property type="match status" value="1"/>
</dbReference>
<feature type="domain" description="PurM-like C-terminal" evidence="3">
    <location>
        <begin position="168"/>
        <end position="316"/>
    </location>
</feature>
<protein>
    <submittedName>
        <fullName evidence="4">Hydrogenase maturation protein, carbamoyl dehydratase HypE</fullName>
    </submittedName>
</protein>
<dbReference type="Proteomes" id="UP000183997">
    <property type="component" value="Unassembled WGS sequence"/>
</dbReference>
<dbReference type="Gene3D" id="3.90.650.10">
    <property type="entry name" value="PurM-like C-terminal domain"/>
    <property type="match status" value="1"/>
</dbReference>
<evidence type="ECO:0000259" key="3">
    <source>
        <dbReference type="Pfam" id="PF02769"/>
    </source>
</evidence>
<sequence length="340" mass="36620">MMKDDGLKGKRILLSHGDGGALTRKLIEEIFYKKFYNDILIKDQDAALLPACDRPIAMTTDSFIVKPIFFPGGDIGKLAVCGTVNDLAVSGAEAKFITTAFIIEEGFKMEDLAQIVDSMWQTARECGLTIVSGDTKVVEKGSIDGIFINTTGIGVLPAGVNLGFQQIKPGDKIIISGNIGEHGVAVMASREGFSINLSSDCAPLNRITQSILKNSQGVKFMRDPTRGGVASTLKEIAISSHNVDFCINEENLPISQEVNTVCQLLGYDPLYLANEGKILAFVAPEECEKIISLMKELPYGENTCCIGEVQEGKGDVLLKTIIGGTRKLNLLSGISLPRIC</sequence>
<name>A0A1M6TAW6_9FIRM</name>
<comment type="similarity">
    <text evidence="1">Belongs to the HypE family.</text>
</comment>
<dbReference type="RefSeq" id="WP_238456793.1">
    <property type="nucleotide sequence ID" value="NZ_FRAR01000016.1"/>
</dbReference>
<feature type="domain" description="PurM-like N-terminal" evidence="2">
    <location>
        <begin position="44"/>
        <end position="155"/>
    </location>
</feature>
<dbReference type="InterPro" id="IPR036921">
    <property type="entry name" value="PurM-like_N_sf"/>
</dbReference>
<dbReference type="InterPro" id="IPR016188">
    <property type="entry name" value="PurM-like_N"/>
</dbReference>
<accession>A0A1M6TAW6</accession>
<keyword evidence="5" id="KW-1185">Reference proteome</keyword>
<evidence type="ECO:0000313" key="5">
    <source>
        <dbReference type="Proteomes" id="UP000183997"/>
    </source>
</evidence>
<dbReference type="Gene3D" id="3.30.1330.10">
    <property type="entry name" value="PurM-like, N-terminal domain"/>
    <property type="match status" value="1"/>
</dbReference>
<dbReference type="PIRSF" id="PIRSF005644">
    <property type="entry name" value="Hdrgns_mtr_HypE"/>
    <property type="match status" value="1"/>
</dbReference>
<dbReference type="InterPro" id="IPR036676">
    <property type="entry name" value="PurM-like_C_sf"/>
</dbReference>
<gene>
    <name evidence="4" type="ORF">SAMN02745123_02224</name>
</gene>
<dbReference type="STRING" id="1121421.SAMN02745123_02224"/>